<evidence type="ECO:0000313" key="7">
    <source>
        <dbReference type="Proteomes" id="UP000564536"/>
    </source>
</evidence>
<dbReference type="InterPro" id="IPR024185">
    <property type="entry name" value="FTHF_cligase-like_sf"/>
</dbReference>
<dbReference type="PANTHER" id="PTHR23407">
    <property type="entry name" value="ATPASE INHIBITOR/5-FORMYLTETRAHYDROFOLATE CYCLO-LIGASE"/>
    <property type="match status" value="1"/>
</dbReference>
<dbReference type="AlphaFoldDB" id="A0A841Z6X0"/>
<dbReference type="PANTHER" id="PTHR23407:SF1">
    <property type="entry name" value="5-FORMYLTETRAHYDROFOLATE CYCLO-LIGASE"/>
    <property type="match status" value="1"/>
</dbReference>
<dbReference type="NCBIfam" id="TIGR02727">
    <property type="entry name" value="MTHFS_bact"/>
    <property type="match status" value="1"/>
</dbReference>
<dbReference type="InterPro" id="IPR037171">
    <property type="entry name" value="NagB/RpiA_transferase-like"/>
</dbReference>
<organism evidence="6 7">
    <name type="scientific">Listeria weihenstephanensis</name>
    <dbReference type="NCBI Taxonomy" id="1006155"/>
    <lineage>
        <taxon>Bacteria</taxon>
        <taxon>Bacillati</taxon>
        <taxon>Bacillota</taxon>
        <taxon>Bacilli</taxon>
        <taxon>Bacillales</taxon>
        <taxon>Listeriaceae</taxon>
        <taxon>Listeria</taxon>
    </lineage>
</organism>
<dbReference type="Pfam" id="PF01812">
    <property type="entry name" value="5-FTHF_cyc-lig"/>
    <property type="match status" value="1"/>
</dbReference>
<evidence type="ECO:0000256" key="1">
    <source>
        <dbReference type="ARBA" id="ARBA00010638"/>
    </source>
</evidence>
<dbReference type="Proteomes" id="UP000564536">
    <property type="component" value="Unassembled WGS sequence"/>
</dbReference>
<evidence type="ECO:0000256" key="5">
    <source>
        <dbReference type="RuleBase" id="RU361279"/>
    </source>
</evidence>
<comment type="caution">
    <text evidence="6">The sequence shown here is derived from an EMBL/GenBank/DDBJ whole genome shotgun (WGS) entry which is preliminary data.</text>
</comment>
<evidence type="ECO:0000256" key="4">
    <source>
        <dbReference type="PIRSR" id="PIRSR006806-1"/>
    </source>
</evidence>
<feature type="binding site" evidence="4">
    <location>
        <begin position="4"/>
        <end position="8"/>
    </location>
    <ligand>
        <name>ATP</name>
        <dbReference type="ChEBI" id="CHEBI:30616"/>
    </ligand>
</feature>
<dbReference type="RefSeq" id="WP_185425183.1">
    <property type="nucleotide sequence ID" value="NZ_JAARRL010000006.1"/>
</dbReference>
<keyword evidence="2 4" id="KW-0547">Nucleotide-binding</keyword>
<dbReference type="InterPro" id="IPR002698">
    <property type="entry name" value="FTHF_cligase"/>
</dbReference>
<accession>A0A841Z6X0</accession>
<keyword evidence="3 4" id="KW-0067">ATP-binding</keyword>
<evidence type="ECO:0000256" key="3">
    <source>
        <dbReference type="ARBA" id="ARBA00022840"/>
    </source>
</evidence>
<dbReference type="Gene3D" id="3.40.50.10420">
    <property type="entry name" value="NagB/RpiA/CoA transferase-like"/>
    <property type="match status" value="1"/>
</dbReference>
<dbReference type="GO" id="GO:0005524">
    <property type="term" value="F:ATP binding"/>
    <property type="evidence" value="ECO:0007669"/>
    <property type="project" value="UniProtKB-KW"/>
</dbReference>
<comment type="catalytic activity">
    <reaction evidence="5">
        <text>(6S)-5-formyl-5,6,7,8-tetrahydrofolate + ATP = (6R)-5,10-methenyltetrahydrofolate + ADP + phosphate</text>
        <dbReference type="Rhea" id="RHEA:10488"/>
        <dbReference type="ChEBI" id="CHEBI:30616"/>
        <dbReference type="ChEBI" id="CHEBI:43474"/>
        <dbReference type="ChEBI" id="CHEBI:57455"/>
        <dbReference type="ChEBI" id="CHEBI:57457"/>
        <dbReference type="ChEBI" id="CHEBI:456216"/>
        <dbReference type="EC" id="6.3.3.2"/>
    </reaction>
</comment>
<dbReference type="EC" id="6.3.3.2" evidence="5"/>
<feature type="binding site" evidence="4">
    <location>
        <begin position="133"/>
        <end position="141"/>
    </location>
    <ligand>
        <name>ATP</name>
        <dbReference type="ChEBI" id="CHEBI:30616"/>
    </ligand>
</feature>
<feature type="binding site" evidence="4">
    <location>
        <position position="55"/>
    </location>
    <ligand>
        <name>substrate</name>
    </ligand>
</feature>
<feature type="binding site" evidence="4">
    <location>
        <position position="50"/>
    </location>
    <ligand>
        <name>substrate</name>
    </ligand>
</feature>
<comment type="cofactor">
    <cofactor evidence="5">
        <name>Mg(2+)</name>
        <dbReference type="ChEBI" id="CHEBI:18420"/>
    </cofactor>
</comment>
<name>A0A841Z6X0_9LIST</name>
<keyword evidence="5" id="KW-0460">Magnesium</keyword>
<keyword evidence="6" id="KW-0436">Ligase</keyword>
<dbReference type="PIRSF" id="PIRSF006806">
    <property type="entry name" value="FTHF_cligase"/>
    <property type="match status" value="1"/>
</dbReference>
<dbReference type="GO" id="GO:0009396">
    <property type="term" value="P:folic acid-containing compound biosynthetic process"/>
    <property type="evidence" value="ECO:0007669"/>
    <property type="project" value="TreeGrafter"/>
</dbReference>
<dbReference type="GO" id="GO:0046872">
    <property type="term" value="F:metal ion binding"/>
    <property type="evidence" value="ECO:0007669"/>
    <property type="project" value="UniProtKB-KW"/>
</dbReference>
<proteinExistence type="inferred from homology"/>
<keyword evidence="5" id="KW-0479">Metal-binding</keyword>
<dbReference type="SUPFAM" id="SSF100950">
    <property type="entry name" value="NagB/RpiA/CoA transferase-like"/>
    <property type="match status" value="1"/>
</dbReference>
<gene>
    <name evidence="6" type="ORF">HB943_05770</name>
</gene>
<dbReference type="GO" id="GO:0030272">
    <property type="term" value="F:5-formyltetrahydrofolate cyclo-ligase activity"/>
    <property type="evidence" value="ECO:0007669"/>
    <property type="project" value="UniProtKB-EC"/>
</dbReference>
<evidence type="ECO:0000256" key="2">
    <source>
        <dbReference type="ARBA" id="ARBA00022741"/>
    </source>
</evidence>
<evidence type="ECO:0000313" key="6">
    <source>
        <dbReference type="EMBL" id="MBC1500106.1"/>
    </source>
</evidence>
<dbReference type="GO" id="GO:0035999">
    <property type="term" value="P:tetrahydrofolate interconversion"/>
    <property type="evidence" value="ECO:0007669"/>
    <property type="project" value="TreeGrafter"/>
</dbReference>
<reference evidence="6 7" key="1">
    <citation type="submission" date="2020-03" db="EMBL/GenBank/DDBJ databases">
        <title>Soil Listeria distribution.</title>
        <authorList>
            <person name="Liao J."/>
            <person name="Wiedmann M."/>
        </authorList>
    </citation>
    <scope>NUCLEOTIDE SEQUENCE [LARGE SCALE GENOMIC DNA]</scope>
    <source>
        <strain evidence="6 7">FSL L7-1523</strain>
    </source>
</reference>
<dbReference type="EMBL" id="JAARRL010000006">
    <property type="protein sequence ID" value="MBC1500106.1"/>
    <property type="molecule type" value="Genomic_DNA"/>
</dbReference>
<comment type="similarity">
    <text evidence="1 5">Belongs to the 5-formyltetrahydrofolate cyclo-ligase family.</text>
</comment>
<protein>
    <recommendedName>
        <fullName evidence="5">5-formyltetrahydrofolate cyclo-ligase</fullName>
        <ecNumber evidence="5">6.3.3.2</ecNumber>
    </recommendedName>
</protein>
<sequence length="182" mass="20617">MSEKSVLRIKMLAKLRLMDQSTYEHRSQNIATLLFQEQAWQRAETIGITIARFPEVATQKIIEKAWVEGKTIAIPETENKSKAMQFREFVEGDELEMKPLGLSEPTSQAPIIPKNELDLLIVPGVIFHPEGYRIGFGGGFYDRFLVDYTGDTISLCFPEQISTEFIPESHDIAVQKLVIASK</sequence>